<gene>
    <name evidence="1" type="ORF">K503DRAFT_772235</name>
</gene>
<sequence>MWTTLLSQDYSCRKLAAASSCRVSRPAGAEDLIKGGDNSPPATPHPAVACHADTCNADARHADAYTCYADASSSSPQCVTCRLL</sequence>
<accession>A0A1B7MVU6</accession>
<evidence type="ECO:0000313" key="2">
    <source>
        <dbReference type="Proteomes" id="UP000092154"/>
    </source>
</evidence>
<evidence type="ECO:0000313" key="1">
    <source>
        <dbReference type="EMBL" id="OAX36743.1"/>
    </source>
</evidence>
<dbReference type="AlphaFoldDB" id="A0A1B7MVU6"/>
<dbReference type="Proteomes" id="UP000092154">
    <property type="component" value="Unassembled WGS sequence"/>
</dbReference>
<name>A0A1B7MVU6_9AGAM</name>
<organism evidence="1 2">
    <name type="scientific">Rhizopogon vinicolor AM-OR11-026</name>
    <dbReference type="NCBI Taxonomy" id="1314800"/>
    <lineage>
        <taxon>Eukaryota</taxon>
        <taxon>Fungi</taxon>
        <taxon>Dikarya</taxon>
        <taxon>Basidiomycota</taxon>
        <taxon>Agaricomycotina</taxon>
        <taxon>Agaricomycetes</taxon>
        <taxon>Agaricomycetidae</taxon>
        <taxon>Boletales</taxon>
        <taxon>Suillineae</taxon>
        <taxon>Rhizopogonaceae</taxon>
        <taxon>Rhizopogon</taxon>
    </lineage>
</organism>
<protein>
    <submittedName>
        <fullName evidence="1">Uncharacterized protein</fullName>
    </submittedName>
</protein>
<proteinExistence type="predicted"/>
<dbReference type="EMBL" id="KV448397">
    <property type="protein sequence ID" value="OAX36743.1"/>
    <property type="molecule type" value="Genomic_DNA"/>
</dbReference>
<dbReference type="InParanoid" id="A0A1B7MVU6"/>
<reference evidence="1 2" key="1">
    <citation type="submission" date="2016-06" db="EMBL/GenBank/DDBJ databases">
        <title>Comparative genomics of the ectomycorrhizal sister species Rhizopogon vinicolor and Rhizopogon vesiculosus (Basidiomycota: Boletales) reveals a divergence of the mating type B locus.</title>
        <authorList>
            <consortium name="DOE Joint Genome Institute"/>
            <person name="Mujic A.B."/>
            <person name="Kuo A."/>
            <person name="Tritt A."/>
            <person name="Lipzen A."/>
            <person name="Chen C."/>
            <person name="Johnson J."/>
            <person name="Sharma A."/>
            <person name="Barry K."/>
            <person name="Grigoriev I.V."/>
            <person name="Spatafora J.W."/>
        </authorList>
    </citation>
    <scope>NUCLEOTIDE SEQUENCE [LARGE SCALE GENOMIC DNA]</scope>
    <source>
        <strain evidence="1 2">AM-OR11-026</strain>
    </source>
</reference>
<keyword evidence="2" id="KW-1185">Reference proteome</keyword>
<dbReference type="OrthoDB" id="10448269at2759"/>